<evidence type="ECO:0000313" key="3">
    <source>
        <dbReference type="Proteomes" id="UP001525890"/>
    </source>
</evidence>
<comment type="caution">
    <text evidence="2">The sequence shown here is derived from an EMBL/GenBank/DDBJ whole genome shotgun (WGS) entry which is preliminary data.</text>
</comment>
<sequence length="147" mass="16091">MGIQSWNIETGEQTGGISPHADTHHQGGTDAISAEAIGAAQKMSGDFTFAYGPGWGEFDSSYLARYRRIDKLILLSGLIQRTTTTGRIIATLPEGYRPTSIRVFELYSSSGRMRVDFLTDGQVILILELVGNLIQWISLDGVCFFGN</sequence>
<dbReference type="Proteomes" id="UP001525890">
    <property type="component" value="Unassembled WGS sequence"/>
</dbReference>
<keyword evidence="3" id="KW-1185">Reference proteome</keyword>
<feature type="region of interest" description="Disordered" evidence="1">
    <location>
        <begin position="1"/>
        <end position="28"/>
    </location>
</feature>
<evidence type="ECO:0000313" key="2">
    <source>
        <dbReference type="EMBL" id="MCT7965157.1"/>
    </source>
</evidence>
<dbReference type="RefSeq" id="WP_368004866.1">
    <property type="nucleotide sequence ID" value="NZ_JAMXFF010000002.1"/>
</dbReference>
<accession>A0ABT2MK89</accession>
<dbReference type="EMBL" id="JAMXFF010000002">
    <property type="protein sequence ID" value="MCT7965157.1"/>
    <property type="molecule type" value="Genomic_DNA"/>
</dbReference>
<evidence type="ECO:0000256" key="1">
    <source>
        <dbReference type="SAM" id="MobiDB-lite"/>
    </source>
</evidence>
<organism evidence="2 3">
    <name type="scientific">Laspinema palackyanum D2a</name>
    <dbReference type="NCBI Taxonomy" id="2953684"/>
    <lineage>
        <taxon>Bacteria</taxon>
        <taxon>Bacillati</taxon>
        <taxon>Cyanobacteriota</taxon>
        <taxon>Cyanophyceae</taxon>
        <taxon>Oscillatoriophycideae</taxon>
        <taxon>Oscillatoriales</taxon>
        <taxon>Laspinemataceae</taxon>
        <taxon>Laspinema</taxon>
        <taxon>Laspinema palackyanum</taxon>
    </lineage>
</organism>
<gene>
    <name evidence="2" type="ORF">NG799_02265</name>
</gene>
<feature type="compositionally biased region" description="Polar residues" evidence="1">
    <location>
        <begin position="1"/>
        <end position="16"/>
    </location>
</feature>
<name>A0ABT2MK89_9CYAN</name>
<protein>
    <submittedName>
        <fullName evidence="2">Uncharacterized protein</fullName>
    </submittedName>
</protein>
<proteinExistence type="predicted"/>
<reference evidence="2 3" key="1">
    <citation type="journal article" date="2022" name="Front. Microbiol.">
        <title>High genomic differentiation and limited gene flow indicate recent cryptic speciation within the genus Laspinema (cyanobacteria).</title>
        <authorList>
            <person name="Stanojkovic A."/>
            <person name="Skoupy S."/>
            <person name="Skaloud P."/>
            <person name="Dvorak P."/>
        </authorList>
    </citation>
    <scope>NUCLEOTIDE SEQUENCE [LARGE SCALE GENOMIC DNA]</scope>
    <source>
        <strain evidence="2 3">D2a</strain>
    </source>
</reference>